<dbReference type="EMBL" id="JADCNM010000001">
    <property type="protein sequence ID" value="KAG0500108.1"/>
    <property type="molecule type" value="Genomic_DNA"/>
</dbReference>
<dbReference type="PANTHER" id="PTHR36786">
    <property type="entry name" value="2-ISOPROPYLMALATE SYNTHASE"/>
    <property type="match status" value="1"/>
</dbReference>
<organism evidence="2 3">
    <name type="scientific">Vanilla planifolia</name>
    <name type="common">Vanilla</name>
    <dbReference type="NCBI Taxonomy" id="51239"/>
    <lineage>
        <taxon>Eukaryota</taxon>
        <taxon>Viridiplantae</taxon>
        <taxon>Streptophyta</taxon>
        <taxon>Embryophyta</taxon>
        <taxon>Tracheophyta</taxon>
        <taxon>Spermatophyta</taxon>
        <taxon>Magnoliopsida</taxon>
        <taxon>Liliopsida</taxon>
        <taxon>Asparagales</taxon>
        <taxon>Orchidaceae</taxon>
        <taxon>Vanilloideae</taxon>
        <taxon>Vanilleae</taxon>
        <taxon>Vanilla</taxon>
    </lineage>
</organism>
<dbReference type="PANTHER" id="PTHR36786:SF1">
    <property type="entry name" value="2-ISOPROPYLMALATE SYNTHASE"/>
    <property type="match status" value="1"/>
</dbReference>
<dbReference type="Proteomes" id="UP000639772">
    <property type="component" value="Chromosome 1"/>
</dbReference>
<sequence length="450" mass="51327">MLSAPQMLQAHLILLTSRCIRTQLPVAEKSDTLLMNRHINIFELSANLYLSSLSNLRLDDSISGVNGRSNTSDIITTFDSCVPKLVWDKLTHQANNLFDFCELHSENVSNDPFEVLDDATAYIKESHSLIDQLCKDATCFILNYMMKSILPRKVQEESQVNTESFGHEVYLLAAAMNLTNCSLLQILFLLRQSGHGDEMETSKEFSACKPYDFLFPSTIVNRSSESGADKQVKSFLCDIIRDGTGVHQEIKFLLAHFSSLFFSFRRKLVLLWKGCISMIMTSVNLLLLFDKIDVELSKVFNLSQGPYDIDKGLSYRRSSVETATNLNKARFVCVNAHTKYMSVDGNRNDVGQITEVNGQEQSSAGVECNNGNTCNGKRFVECIPDYHTNPCRGGDLVDFIECKPEKDYISWLKKRHKYNKWKEERTMTTKHQKRKRQILSIKKVYNLRAR</sequence>
<dbReference type="Pfam" id="PF25104">
    <property type="entry name" value="DUF7812"/>
    <property type="match status" value="1"/>
</dbReference>
<dbReference type="InterPro" id="IPR056714">
    <property type="entry name" value="DUF7812"/>
</dbReference>
<name>A0A835VKA6_VANPL</name>
<evidence type="ECO:0000313" key="2">
    <source>
        <dbReference type="EMBL" id="KAG0500108.1"/>
    </source>
</evidence>
<gene>
    <name evidence="2" type="ORF">HPP92_000180</name>
</gene>
<protein>
    <recommendedName>
        <fullName evidence="1">DUF7812 domain-containing protein</fullName>
    </recommendedName>
</protein>
<evidence type="ECO:0000313" key="3">
    <source>
        <dbReference type="Proteomes" id="UP000639772"/>
    </source>
</evidence>
<dbReference type="OrthoDB" id="1882119at2759"/>
<comment type="caution">
    <text evidence="2">The sequence shown here is derived from an EMBL/GenBank/DDBJ whole genome shotgun (WGS) entry which is preliminary data.</text>
</comment>
<evidence type="ECO:0000259" key="1">
    <source>
        <dbReference type="Pfam" id="PF25104"/>
    </source>
</evidence>
<feature type="domain" description="DUF7812" evidence="1">
    <location>
        <begin position="1"/>
        <end position="288"/>
    </location>
</feature>
<dbReference type="AlphaFoldDB" id="A0A835VKA6"/>
<accession>A0A835VKA6</accession>
<proteinExistence type="predicted"/>
<reference evidence="2 3" key="1">
    <citation type="journal article" date="2020" name="Nat. Food">
        <title>A phased Vanilla planifolia genome enables genetic improvement of flavour and production.</title>
        <authorList>
            <person name="Hasing T."/>
            <person name="Tang H."/>
            <person name="Brym M."/>
            <person name="Khazi F."/>
            <person name="Huang T."/>
            <person name="Chambers A.H."/>
        </authorList>
    </citation>
    <scope>NUCLEOTIDE SEQUENCE [LARGE SCALE GENOMIC DNA]</scope>
    <source>
        <tissue evidence="2">Leaf</tissue>
    </source>
</reference>